<feature type="compositionally biased region" description="Polar residues" evidence="4">
    <location>
        <begin position="690"/>
        <end position="713"/>
    </location>
</feature>
<sequence length="873" mass="94425">MAKVFGNPDPNAILRAAGDLPYSKINSLLNAAPSQHLNQHILHVSRLIELTGNLINSVENWDVAWESLGSLQAVTDLSTQCKLVRAQIDAFDVDSLKSVVLGLPNHSQDVEALLTALTLRLIPLLAELESLLLRAENRADISRLEISLRHEISAVDWFTPELTRTKISKAGQILDEILDIAAEPIPESWIDEVENLEKAMMRGDWTQDSIIKSSSTMPSITKLSEKRSSLKILQKKSADGIDNTADDRSRAAESRRRQKAMEIEELRSNDALQKLRDDGQANGSTGREPVGKPEGTLAEQRDELRNQLKTQHERLSQPRAIRPASIASLEEGSSVDDDLSTSLTTSDTSAADSRLSSDTTQGIEHQTPVKKLESTATTQPLAGDPQKSAQSDSPYTPSHFGHAARPRPSFPMGTLETTERGLVLDIERVAAIAAERMSPSPPNTAMSDSMTRSPSVRLPIDRFLESAAAAIAADDYDESIMPSPEIDLSVVDDESPMQIRHRKEQELKVLEKDLYKSRSISHGHTPTSSIGSAELAPNDPKRLSVDVASLRSTLSSSAGTPEKMDKQTIEKQTLDKKIQGILTSLENEHIEITPAESPEKDKNSQLGTYKLVSSTTASTLKEAGYGTTRKYILQRPNAALQVIWVRIIAERVMVRVGGGWTDLAEWLSNYILYHTATGTSTTTPDEKTSAKASGRNTPSTGRRSTSGKLQSRVASWGKSTLRDAMSPGTPTPTDAPADESSKASTPSSSSSRSLQKKASSLSLRKNRQSASNSKSSDGKKNATSNSSTTTPTPLSSSANSSTASTPLGSAGPVSSLEKNGKLSSEKKAWVHKMLRQVSSGINSSPLPSNIEGGNDPAEENLSGGDVKRRLFSS</sequence>
<reference evidence="6 7" key="1">
    <citation type="submission" date="2024-03" db="EMBL/GenBank/DDBJ databases">
        <title>Genome-scale model development and genomic sequencing of the oleaginous clade Lipomyces.</title>
        <authorList>
            <consortium name="Lawrence Berkeley National Laboratory"/>
            <person name="Czajka J.J."/>
            <person name="Han Y."/>
            <person name="Kim J."/>
            <person name="Mondo S.J."/>
            <person name="Hofstad B.A."/>
            <person name="Robles A."/>
            <person name="Haridas S."/>
            <person name="Riley R."/>
            <person name="LaButti K."/>
            <person name="Pangilinan J."/>
            <person name="Andreopoulos W."/>
            <person name="Lipzen A."/>
            <person name="Yan J."/>
            <person name="Wang M."/>
            <person name="Ng V."/>
            <person name="Grigoriev I.V."/>
            <person name="Spatafora J.W."/>
            <person name="Magnuson J.K."/>
            <person name="Baker S.E."/>
            <person name="Pomraning K.R."/>
        </authorList>
    </citation>
    <scope>NUCLEOTIDE SEQUENCE [LARGE SCALE GENOMIC DNA]</scope>
    <source>
        <strain evidence="6 7">Phaff 52-87</strain>
    </source>
</reference>
<evidence type="ECO:0000256" key="4">
    <source>
        <dbReference type="SAM" id="MobiDB-lite"/>
    </source>
</evidence>
<feature type="domain" description="GAR" evidence="5">
    <location>
        <begin position="593"/>
        <end position="674"/>
    </location>
</feature>
<dbReference type="InterPro" id="IPR036534">
    <property type="entry name" value="GAR_dom_sf"/>
</dbReference>
<gene>
    <name evidence="6" type="ORF">BZA70DRAFT_311092</name>
</gene>
<dbReference type="SUPFAM" id="SSF143575">
    <property type="entry name" value="GAS2 domain-like"/>
    <property type="match status" value="1"/>
</dbReference>
<keyword evidence="3" id="KW-0206">Cytoskeleton</keyword>
<proteinExistence type="predicted"/>
<dbReference type="Proteomes" id="UP001498771">
    <property type="component" value="Unassembled WGS sequence"/>
</dbReference>
<evidence type="ECO:0000256" key="2">
    <source>
        <dbReference type="ARBA" id="ARBA00022490"/>
    </source>
</evidence>
<dbReference type="EMBL" id="JBBJBU010000007">
    <property type="protein sequence ID" value="KAK7204572.1"/>
    <property type="molecule type" value="Genomic_DNA"/>
</dbReference>
<name>A0ABR1F437_9ASCO</name>
<dbReference type="Pfam" id="PF02187">
    <property type="entry name" value="GAS2"/>
    <property type="match status" value="1"/>
</dbReference>
<feature type="compositionally biased region" description="Polar residues" evidence="4">
    <location>
        <begin position="387"/>
        <end position="396"/>
    </location>
</feature>
<feature type="region of interest" description="Disordered" evidence="4">
    <location>
        <begin position="234"/>
        <end position="297"/>
    </location>
</feature>
<comment type="subcellular location">
    <subcellularLocation>
        <location evidence="1">Cytoplasm</location>
        <location evidence="1">Cytoskeleton</location>
    </subcellularLocation>
</comment>
<evidence type="ECO:0000256" key="1">
    <source>
        <dbReference type="ARBA" id="ARBA00004245"/>
    </source>
</evidence>
<evidence type="ECO:0000313" key="6">
    <source>
        <dbReference type="EMBL" id="KAK7204572.1"/>
    </source>
</evidence>
<dbReference type="InterPro" id="IPR003108">
    <property type="entry name" value="GAR_dom"/>
</dbReference>
<evidence type="ECO:0000256" key="3">
    <source>
        <dbReference type="ARBA" id="ARBA00023212"/>
    </source>
</evidence>
<feature type="compositionally biased region" description="Low complexity" evidence="4">
    <location>
        <begin position="742"/>
        <end position="763"/>
    </location>
</feature>
<feature type="compositionally biased region" description="Basic and acidic residues" evidence="4">
    <location>
        <begin position="245"/>
        <end position="279"/>
    </location>
</feature>
<feature type="region of interest" description="Disordered" evidence="4">
    <location>
        <begin position="838"/>
        <end position="873"/>
    </location>
</feature>
<accession>A0ABR1F437</accession>
<dbReference type="PROSITE" id="PS51460">
    <property type="entry name" value="GAR"/>
    <property type="match status" value="1"/>
</dbReference>
<feature type="region of interest" description="Disordered" evidence="4">
    <location>
        <begin position="310"/>
        <end position="413"/>
    </location>
</feature>
<dbReference type="Gene3D" id="3.30.920.20">
    <property type="entry name" value="Gas2-like domain"/>
    <property type="match status" value="1"/>
</dbReference>
<feature type="region of interest" description="Disordered" evidence="4">
    <location>
        <begin position="518"/>
        <end position="539"/>
    </location>
</feature>
<feature type="compositionally biased region" description="Polar residues" evidence="4">
    <location>
        <begin position="518"/>
        <end position="531"/>
    </location>
</feature>
<evidence type="ECO:0000313" key="7">
    <source>
        <dbReference type="Proteomes" id="UP001498771"/>
    </source>
</evidence>
<keyword evidence="7" id="KW-1185">Reference proteome</keyword>
<protein>
    <recommendedName>
        <fullName evidence="5">GAR domain-containing protein</fullName>
    </recommendedName>
</protein>
<feature type="compositionally biased region" description="Low complexity" evidence="4">
    <location>
        <begin position="781"/>
        <end position="807"/>
    </location>
</feature>
<feature type="compositionally biased region" description="Polar residues" evidence="4">
    <location>
        <begin position="838"/>
        <end position="847"/>
    </location>
</feature>
<feature type="compositionally biased region" description="Low complexity" evidence="4">
    <location>
        <begin position="340"/>
        <end position="360"/>
    </location>
</feature>
<dbReference type="RefSeq" id="XP_064767605.1">
    <property type="nucleotide sequence ID" value="XM_064914940.1"/>
</dbReference>
<evidence type="ECO:0000259" key="5">
    <source>
        <dbReference type="PROSITE" id="PS51460"/>
    </source>
</evidence>
<keyword evidence="2" id="KW-0963">Cytoplasm</keyword>
<comment type="caution">
    <text evidence="6">The sequence shown here is derived from an EMBL/GenBank/DDBJ whole genome shotgun (WGS) entry which is preliminary data.</text>
</comment>
<feature type="region of interest" description="Disordered" evidence="4">
    <location>
        <begin position="677"/>
        <end position="824"/>
    </location>
</feature>
<organism evidence="6 7">
    <name type="scientific">Myxozyma melibiosi</name>
    <dbReference type="NCBI Taxonomy" id="54550"/>
    <lineage>
        <taxon>Eukaryota</taxon>
        <taxon>Fungi</taxon>
        <taxon>Dikarya</taxon>
        <taxon>Ascomycota</taxon>
        <taxon>Saccharomycotina</taxon>
        <taxon>Lipomycetes</taxon>
        <taxon>Lipomycetales</taxon>
        <taxon>Lipomycetaceae</taxon>
        <taxon>Myxozyma</taxon>
    </lineage>
</organism>
<dbReference type="GeneID" id="90040452"/>